<evidence type="ECO:0000259" key="5">
    <source>
        <dbReference type="Pfam" id="PF06280"/>
    </source>
</evidence>
<dbReference type="Proteomes" id="UP000765509">
    <property type="component" value="Unassembled WGS sequence"/>
</dbReference>
<feature type="non-terminal residue" evidence="6">
    <location>
        <position position="1"/>
    </location>
</feature>
<evidence type="ECO:0008006" key="8">
    <source>
        <dbReference type="Google" id="ProtNLM"/>
    </source>
</evidence>
<dbReference type="InterPro" id="IPR000209">
    <property type="entry name" value="Peptidase_S8/S53_dom"/>
</dbReference>
<dbReference type="EMBL" id="AVOT02060860">
    <property type="protein sequence ID" value="MBW0554229.1"/>
    <property type="molecule type" value="Genomic_DNA"/>
</dbReference>
<dbReference type="OrthoDB" id="206201at2759"/>
<dbReference type="Pfam" id="PF00082">
    <property type="entry name" value="Peptidase_S8"/>
    <property type="match status" value="1"/>
</dbReference>
<accession>A0A9Q3J2G0</accession>
<dbReference type="PANTHER" id="PTHR43399">
    <property type="entry name" value="SUBTILISIN-RELATED"/>
    <property type="match status" value="1"/>
</dbReference>
<dbReference type="Gene3D" id="3.40.50.200">
    <property type="entry name" value="Peptidase S8/S53 domain"/>
    <property type="match status" value="1"/>
</dbReference>
<dbReference type="Pfam" id="PF06280">
    <property type="entry name" value="fn3_5"/>
    <property type="match status" value="1"/>
</dbReference>
<dbReference type="PANTHER" id="PTHR43399:SF4">
    <property type="entry name" value="CELL WALL-ASSOCIATED PROTEASE"/>
    <property type="match status" value="1"/>
</dbReference>
<evidence type="ECO:0000313" key="7">
    <source>
        <dbReference type="Proteomes" id="UP000765509"/>
    </source>
</evidence>
<dbReference type="PROSITE" id="PS51892">
    <property type="entry name" value="SUBTILASE"/>
    <property type="match status" value="1"/>
</dbReference>
<organism evidence="6 7">
    <name type="scientific">Austropuccinia psidii MF-1</name>
    <dbReference type="NCBI Taxonomy" id="1389203"/>
    <lineage>
        <taxon>Eukaryota</taxon>
        <taxon>Fungi</taxon>
        <taxon>Dikarya</taxon>
        <taxon>Basidiomycota</taxon>
        <taxon>Pucciniomycotina</taxon>
        <taxon>Pucciniomycetes</taxon>
        <taxon>Pucciniales</taxon>
        <taxon>Sphaerophragmiaceae</taxon>
        <taxon>Austropuccinia</taxon>
    </lineage>
</organism>
<dbReference type="InterPro" id="IPR051048">
    <property type="entry name" value="Peptidase_S8/S53_subtilisin"/>
</dbReference>
<dbReference type="GO" id="GO:0006508">
    <property type="term" value="P:proteolysis"/>
    <property type="evidence" value="ECO:0007669"/>
    <property type="project" value="InterPro"/>
</dbReference>
<dbReference type="AlphaFoldDB" id="A0A9Q3J2G0"/>
<dbReference type="GO" id="GO:0004252">
    <property type="term" value="F:serine-type endopeptidase activity"/>
    <property type="evidence" value="ECO:0007669"/>
    <property type="project" value="InterPro"/>
</dbReference>
<gene>
    <name evidence="6" type="ORF">O181_093944</name>
</gene>
<dbReference type="Gene3D" id="3.50.30.30">
    <property type="match status" value="1"/>
</dbReference>
<evidence type="ECO:0000256" key="1">
    <source>
        <dbReference type="ARBA" id="ARBA00011073"/>
    </source>
</evidence>
<keyword evidence="2" id="KW-0732">Signal</keyword>
<comment type="caution">
    <text evidence="3">Lacks conserved residue(s) required for the propagation of feature annotation.</text>
</comment>
<comment type="caution">
    <text evidence="6">The sequence shown here is derived from an EMBL/GenBank/DDBJ whole genome shotgun (WGS) entry which is preliminary data.</text>
</comment>
<proteinExistence type="inferred from homology"/>
<evidence type="ECO:0000256" key="3">
    <source>
        <dbReference type="PROSITE-ProRule" id="PRU01240"/>
    </source>
</evidence>
<sequence>NCTFVTKTRNAISKGAKRILFYMNSDEMITLPNFIESSQVATISKIDGQWLINQIKINKNFTLNFPSNLHSFVDSPLGGFVSNFSQYGPSNDLLNLQPNFLAVGGDIISTVPRNLGNFSSMSGTSMSTPQLAGIAALVKSVRGKNLGTLKLKRILSTTAQQVHTAPGEKDVETVVHQGGGLVDAYCAAMSQSVLSTDSLSLNDIPNFKSKHTFDIVNEGNRAYTFKVGHIPAATVPTFTLNSTRAAPHVVALPGSPKAAVKIDQPMFFLGPKATQTIQVTFQAPSGIDPRLLAVYSGYISVVSDDGECEKHTLPYYGIAGSMKNQKIFDLGGDVDEFKNFKLPRLTDEARQPRPDGVFKFENGGEVVVRYRLAFGSQYVRTDLVPGNATLPPPIGSHHEVFKSPVEIPSNFTFSKKVFRGVPVLWMLPDSNSTYVGRTGMSDTIVVHWNGIGVPLKNAAKYVPVPSGSYKILIRGLRNRGNPYDDDDYDFWLSPKITIARSAEPKLAHRTNSSEAKPIQS</sequence>
<evidence type="ECO:0000259" key="4">
    <source>
        <dbReference type="Pfam" id="PF00082"/>
    </source>
</evidence>
<comment type="similarity">
    <text evidence="1 3">Belongs to the peptidase S8 family.</text>
</comment>
<evidence type="ECO:0000256" key="2">
    <source>
        <dbReference type="ARBA" id="ARBA00022729"/>
    </source>
</evidence>
<dbReference type="GO" id="GO:0016020">
    <property type="term" value="C:membrane"/>
    <property type="evidence" value="ECO:0007669"/>
    <property type="project" value="InterPro"/>
</dbReference>
<reference evidence="6" key="1">
    <citation type="submission" date="2021-03" db="EMBL/GenBank/DDBJ databases">
        <title>Draft genome sequence of rust myrtle Austropuccinia psidii MF-1, a brazilian biotype.</title>
        <authorList>
            <person name="Quecine M.C."/>
            <person name="Pachon D.M.R."/>
            <person name="Bonatelli M.L."/>
            <person name="Correr F.H."/>
            <person name="Franceschini L.M."/>
            <person name="Leite T.F."/>
            <person name="Margarido G.R.A."/>
            <person name="Almeida C.A."/>
            <person name="Ferrarezi J.A."/>
            <person name="Labate C.A."/>
        </authorList>
    </citation>
    <scope>NUCLEOTIDE SEQUENCE</scope>
    <source>
        <strain evidence="6">MF-1</strain>
    </source>
</reference>
<keyword evidence="7" id="KW-1185">Reference proteome</keyword>
<protein>
    <recommendedName>
        <fullName evidence="8">Peptidase S8/S53 domain-containing protein</fullName>
    </recommendedName>
</protein>
<evidence type="ECO:0000313" key="6">
    <source>
        <dbReference type="EMBL" id="MBW0554229.1"/>
    </source>
</evidence>
<dbReference type="InterPro" id="IPR036852">
    <property type="entry name" value="Peptidase_S8/S53_dom_sf"/>
</dbReference>
<dbReference type="InterPro" id="IPR010435">
    <property type="entry name" value="C5a/SBT2-like_Fn3"/>
</dbReference>
<feature type="domain" description="C5a peptidase/Subtilisin-like protease SBT2-like Fn3-like" evidence="5">
    <location>
        <begin position="200"/>
        <end position="315"/>
    </location>
</feature>
<name>A0A9Q3J2G0_9BASI</name>
<feature type="domain" description="Peptidase S8/S53" evidence="4">
    <location>
        <begin position="81"/>
        <end position="162"/>
    </location>
</feature>
<dbReference type="SUPFAM" id="SSF52743">
    <property type="entry name" value="Subtilisin-like"/>
    <property type="match status" value="1"/>
</dbReference>